<keyword evidence="3" id="KW-0597">Phosphoprotein</keyword>
<evidence type="ECO:0000256" key="3">
    <source>
        <dbReference type="ARBA" id="ARBA00022553"/>
    </source>
</evidence>
<evidence type="ECO:0000256" key="2">
    <source>
        <dbReference type="ARBA" id="ARBA00022517"/>
    </source>
</evidence>
<evidence type="ECO:0000256" key="7">
    <source>
        <dbReference type="ARBA" id="ARBA00022843"/>
    </source>
</evidence>
<name>A0A4V3I2P9_9PEZI</name>
<dbReference type="PROSITE" id="PS51083">
    <property type="entry name" value="ZF_HIT"/>
    <property type="match status" value="1"/>
</dbReference>
<dbReference type="InterPro" id="IPR057721">
    <property type="entry name" value="BCD1_alpha/beta"/>
</dbReference>
<dbReference type="GO" id="GO:0048254">
    <property type="term" value="P:snoRNA localization"/>
    <property type="evidence" value="ECO:0007669"/>
    <property type="project" value="TreeGrafter"/>
</dbReference>
<feature type="region of interest" description="Disordered" evidence="14">
    <location>
        <begin position="254"/>
        <end position="332"/>
    </location>
</feature>
<feature type="compositionally biased region" description="Acidic residues" evidence="14">
    <location>
        <begin position="432"/>
        <end position="449"/>
    </location>
</feature>
<keyword evidence="5 13" id="KW-0863">Zinc-finger</keyword>
<evidence type="ECO:0000259" key="15">
    <source>
        <dbReference type="PROSITE" id="PS51083"/>
    </source>
</evidence>
<feature type="domain" description="HIT-type" evidence="15">
    <location>
        <begin position="10"/>
        <end position="44"/>
    </location>
</feature>
<dbReference type="AlphaFoldDB" id="A0A4V3I2P9"/>
<evidence type="ECO:0000256" key="14">
    <source>
        <dbReference type="SAM" id="MobiDB-lite"/>
    </source>
</evidence>
<keyword evidence="4" id="KW-0479">Metal-binding</keyword>
<dbReference type="GO" id="GO:0008270">
    <property type="term" value="F:zinc ion binding"/>
    <property type="evidence" value="ECO:0007669"/>
    <property type="project" value="UniProtKB-UniRule"/>
</dbReference>
<evidence type="ECO:0000313" key="16">
    <source>
        <dbReference type="EMBL" id="TEA15615.1"/>
    </source>
</evidence>
<dbReference type="FunFam" id="3.30.60.190:FF:000001">
    <property type="entry name" value="box C/D snoRNA protein 1"/>
    <property type="match status" value="1"/>
</dbReference>
<gene>
    <name evidence="16" type="ORF">C8034_v002078</name>
</gene>
<comment type="similarity">
    <text evidence="9">Belongs to the BCD1 family.</text>
</comment>
<keyword evidence="7" id="KW-0832">Ubl conjugation</keyword>
<dbReference type="Pfam" id="PF25790">
    <property type="entry name" value="BCD1"/>
    <property type="match status" value="1"/>
</dbReference>
<accession>A0A4V3I2P9</accession>
<comment type="caution">
    <text evidence="16">The sequence shown here is derived from an EMBL/GenBank/DDBJ whole genome shotgun (WGS) entry which is preliminary data.</text>
</comment>
<dbReference type="PANTHER" id="PTHR13483">
    <property type="entry name" value="BOX C_D SNORNA PROTEIN 1-RELATED"/>
    <property type="match status" value="1"/>
</dbReference>
<protein>
    <recommendedName>
        <fullName evidence="11">Box C/D snoRNA protein 1</fullName>
    </recommendedName>
    <alternativeName>
        <fullName evidence="12">Zinc finger HIT domain-containing protein 6</fullName>
    </alternativeName>
</protein>
<evidence type="ECO:0000256" key="5">
    <source>
        <dbReference type="ARBA" id="ARBA00022771"/>
    </source>
</evidence>
<keyword evidence="1" id="KW-1017">Isopeptide bond</keyword>
<dbReference type="SUPFAM" id="SSF144232">
    <property type="entry name" value="HIT/MYND zinc finger-like"/>
    <property type="match status" value="1"/>
</dbReference>
<feature type="region of interest" description="Disordered" evidence="14">
    <location>
        <begin position="389"/>
        <end position="490"/>
    </location>
</feature>
<feature type="region of interest" description="Disordered" evidence="14">
    <location>
        <begin position="194"/>
        <end position="220"/>
    </location>
</feature>
<dbReference type="Proteomes" id="UP000295604">
    <property type="component" value="Unassembled WGS sequence"/>
</dbReference>
<evidence type="ECO:0000256" key="9">
    <source>
        <dbReference type="ARBA" id="ARBA00049654"/>
    </source>
</evidence>
<dbReference type="CDD" id="cd23023">
    <property type="entry name" value="zf-HIT_BCD1"/>
    <property type="match status" value="1"/>
</dbReference>
<sequence length="510" mass="56330">MADPLLTSLCAICHIEVPKYKCPGCLIRTCSIACQKRHKVRSSCNGIRDPTAYLPPSKLKTPAGVDHDYNFLSGIERAVQRSEKEIVEERQILKPEDLRPIEVRTVKWKTGKDGRKRRVLVTELLHGDGAGSAGAKGDMLSSMPFKRRLAKFGILLKRAPFGMARQKENSTNVSKASGRINWQVEWRLLQAPTPDAQRAEMEQQQQQQQPCKETATTPKSQRILAKTLDDVPLYKAFASGLKWHHDDLARRETLRPRPDQDQDEHDANAAGKPKKRRKHAHKPGQSTATAQDTETGAWHPGRYCQQNGPRGTWTPHTGVPAFTGTTEEDESQRTRYSYYLVGTTSAAAAVAGRTVIHPVEADVALCEAIRDMTVLEFPTIYVVESGAPLPSSLVSEPKPVRITPKRKREDQSVGGRGGKGPKKKRQRRPMEDGELPSDVDEDSDDGQGDEEGRLEALQNIIAEESLGEEDDDSTTSSSGSDSDGDDDDVRASLAAKLALLERRQPRGAVA</sequence>
<dbReference type="InterPro" id="IPR051639">
    <property type="entry name" value="BCD1"/>
</dbReference>
<evidence type="ECO:0000256" key="11">
    <source>
        <dbReference type="ARBA" id="ARBA00068630"/>
    </source>
</evidence>
<dbReference type="EMBL" id="QAPF01000131">
    <property type="protein sequence ID" value="TEA15615.1"/>
    <property type="molecule type" value="Genomic_DNA"/>
</dbReference>
<dbReference type="GO" id="GO:0000492">
    <property type="term" value="P:box C/D snoRNP assembly"/>
    <property type="evidence" value="ECO:0007669"/>
    <property type="project" value="TreeGrafter"/>
</dbReference>
<comment type="function">
    <text evidence="8">Required for box C/D snoRNAs accumulation involved in snoRNA processing, snoRNA transport to the nucleolus and ribosome biogenesis.</text>
</comment>
<evidence type="ECO:0000256" key="6">
    <source>
        <dbReference type="ARBA" id="ARBA00022833"/>
    </source>
</evidence>
<dbReference type="PANTHER" id="PTHR13483:SF11">
    <property type="entry name" value="ZINC FINGER HIT DOMAIN-CONTAINING PROTEIN 3"/>
    <property type="match status" value="1"/>
</dbReference>
<dbReference type="GO" id="GO:0005634">
    <property type="term" value="C:nucleus"/>
    <property type="evidence" value="ECO:0007669"/>
    <property type="project" value="TreeGrafter"/>
</dbReference>
<dbReference type="InterPro" id="IPR007529">
    <property type="entry name" value="Znf_HIT"/>
</dbReference>
<keyword evidence="17" id="KW-1185">Reference proteome</keyword>
<evidence type="ECO:0000256" key="12">
    <source>
        <dbReference type="ARBA" id="ARBA00077531"/>
    </source>
</evidence>
<organism evidence="16 17">
    <name type="scientific">Colletotrichum sidae</name>
    <dbReference type="NCBI Taxonomy" id="1347389"/>
    <lineage>
        <taxon>Eukaryota</taxon>
        <taxon>Fungi</taxon>
        <taxon>Dikarya</taxon>
        <taxon>Ascomycota</taxon>
        <taxon>Pezizomycotina</taxon>
        <taxon>Sordariomycetes</taxon>
        <taxon>Hypocreomycetidae</taxon>
        <taxon>Glomerellales</taxon>
        <taxon>Glomerellaceae</taxon>
        <taxon>Colletotrichum</taxon>
        <taxon>Colletotrichum orbiculare species complex</taxon>
    </lineage>
</organism>
<evidence type="ECO:0000256" key="10">
    <source>
        <dbReference type="ARBA" id="ARBA00061949"/>
    </source>
</evidence>
<feature type="compositionally biased region" description="Polar residues" evidence="14">
    <location>
        <begin position="210"/>
        <end position="220"/>
    </location>
</feature>
<dbReference type="GO" id="GO:0070761">
    <property type="term" value="C:pre-snoRNP complex"/>
    <property type="evidence" value="ECO:0007669"/>
    <property type="project" value="TreeGrafter"/>
</dbReference>
<dbReference type="Gene3D" id="3.30.60.190">
    <property type="match status" value="1"/>
</dbReference>
<feature type="compositionally biased region" description="Polar residues" evidence="14">
    <location>
        <begin position="285"/>
        <end position="294"/>
    </location>
</feature>
<evidence type="ECO:0000256" key="13">
    <source>
        <dbReference type="PROSITE-ProRule" id="PRU00453"/>
    </source>
</evidence>
<keyword evidence="6" id="KW-0862">Zinc</keyword>
<dbReference type="Pfam" id="PF04438">
    <property type="entry name" value="zf-HIT"/>
    <property type="match status" value="1"/>
</dbReference>
<proteinExistence type="inferred from homology"/>
<evidence type="ECO:0000256" key="1">
    <source>
        <dbReference type="ARBA" id="ARBA00022499"/>
    </source>
</evidence>
<evidence type="ECO:0000313" key="17">
    <source>
        <dbReference type="Proteomes" id="UP000295604"/>
    </source>
</evidence>
<dbReference type="GO" id="GO:0000463">
    <property type="term" value="P:maturation of LSU-rRNA from tricistronic rRNA transcript (SSU-rRNA, 5.8S rRNA, LSU-rRNA)"/>
    <property type="evidence" value="ECO:0007669"/>
    <property type="project" value="TreeGrafter"/>
</dbReference>
<evidence type="ECO:0000256" key="4">
    <source>
        <dbReference type="ARBA" id="ARBA00022723"/>
    </source>
</evidence>
<evidence type="ECO:0000256" key="8">
    <source>
        <dbReference type="ARBA" id="ARBA00049598"/>
    </source>
</evidence>
<reference evidence="16 17" key="1">
    <citation type="submission" date="2018-11" db="EMBL/GenBank/DDBJ databases">
        <title>Genome sequence and assembly of Colletotrichum sidae.</title>
        <authorList>
            <person name="Gan P."/>
            <person name="Shirasu K."/>
        </authorList>
    </citation>
    <scope>NUCLEOTIDE SEQUENCE [LARGE SCALE GENOMIC DNA]</scope>
    <source>
        <strain evidence="16 17">CBS 518.97</strain>
    </source>
</reference>
<keyword evidence="2" id="KW-0690">Ribosome biogenesis</keyword>
<comment type="subunit">
    <text evidence="10">Interacts with FBL, SNU13, NOP58, NUFIP1, RUVBL1, RUVBL2 and TAF9. Interacts (via HIT-type zinc finger) with the RUVBL1/RUVBL2 complex in the presence of ADP.</text>
</comment>
<feature type="compositionally biased region" description="Basic residues" evidence="14">
    <location>
        <begin position="272"/>
        <end position="282"/>
    </location>
</feature>